<keyword evidence="3" id="KW-1185">Reference proteome</keyword>
<organism evidence="2 3">
    <name type="scientific">Vigna unguiculata</name>
    <name type="common">Cowpea</name>
    <dbReference type="NCBI Taxonomy" id="3917"/>
    <lineage>
        <taxon>Eukaryota</taxon>
        <taxon>Viridiplantae</taxon>
        <taxon>Streptophyta</taxon>
        <taxon>Embryophyta</taxon>
        <taxon>Tracheophyta</taxon>
        <taxon>Spermatophyta</taxon>
        <taxon>Magnoliopsida</taxon>
        <taxon>eudicotyledons</taxon>
        <taxon>Gunneridae</taxon>
        <taxon>Pentapetalae</taxon>
        <taxon>rosids</taxon>
        <taxon>fabids</taxon>
        <taxon>Fabales</taxon>
        <taxon>Fabaceae</taxon>
        <taxon>Papilionoideae</taxon>
        <taxon>50 kb inversion clade</taxon>
        <taxon>NPAAA clade</taxon>
        <taxon>indigoferoid/millettioid clade</taxon>
        <taxon>Phaseoleae</taxon>
        <taxon>Vigna</taxon>
    </lineage>
</organism>
<dbReference type="Proteomes" id="UP000501690">
    <property type="component" value="Linkage Group LG4"/>
</dbReference>
<evidence type="ECO:0008006" key="4">
    <source>
        <dbReference type="Google" id="ProtNLM"/>
    </source>
</evidence>
<reference evidence="2 3" key="1">
    <citation type="submission" date="2019-04" db="EMBL/GenBank/DDBJ databases">
        <title>An improved genome assembly and genetic linkage map for asparagus bean, Vigna unguiculata ssp. sesquipedialis.</title>
        <authorList>
            <person name="Xia Q."/>
            <person name="Zhang R."/>
            <person name="Dong Y."/>
        </authorList>
    </citation>
    <scope>NUCLEOTIDE SEQUENCE [LARGE SCALE GENOMIC DNA]</scope>
    <source>
        <tissue evidence="2">Leaf</tissue>
    </source>
</reference>
<keyword evidence="1" id="KW-1133">Transmembrane helix</keyword>
<evidence type="ECO:0000256" key="1">
    <source>
        <dbReference type="SAM" id="Phobius"/>
    </source>
</evidence>
<accession>A0A4D6LP31</accession>
<dbReference type="AlphaFoldDB" id="A0A4D6LP31"/>
<proteinExistence type="predicted"/>
<dbReference type="Gramene" id="Vigun02g042200.1.v1.2">
    <property type="protein sequence ID" value="Vigun02g042200.1.v1.2.CDS.1"/>
    <property type="gene ID" value="Vigun02g042200.v1.2"/>
</dbReference>
<feature type="transmembrane region" description="Helical" evidence="1">
    <location>
        <begin position="64"/>
        <end position="84"/>
    </location>
</feature>
<evidence type="ECO:0000313" key="3">
    <source>
        <dbReference type="Proteomes" id="UP000501690"/>
    </source>
</evidence>
<keyword evidence="1" id="KW-0472">Membrane</keyword>
<sequence length="140" mass="16224">MAFVRWKHAAVSSKEVLAVWLGESSFKHGWWLTCVEGCNMLLVACSFIGRWFMCRVGVQNRVLFSFLVHVGACTFPFSFAAIASDLWCRWGSFFWATGALSIWDSSFHHDRNDVHMRGVVFFKNYSFYIYHSFGGAWERL</sequence>
<dbReference type="EMBL" id="CP039348">
    <property type="protein sequence ID" value="QCD90213.1"/>
    <property type="molecule type" value="Genomic_DNA"/>
</dbReference>
<evidence type="ECO:0000313" key="2">
    <source>
        <dbReference type="EMBL" id="QCD90213.1"/>
    </source>
</evidence>
<gene>
    <name evidence="2" type="ORF">DEO72_LG4g1168</name>
</gene>
<name>A0A4D6LP31_VIGUN</name>
<protein>
    <recommendedName>
        <fullName evidence="4">Transmembrane protein</fullName>
    </recommendedName>
</protein>
<keyword evidence="1" id="KW-0812">Transmembrane</keyword>